<dbReference type="Pfam" id="PF18962">
    <property type="entry name" value="Por_Secre_tail"/>
    <property type="match status" value="1"/>
</dbReference>
<dbReference type="PANTHER" id="PTHR43737:SF1">
    <property type="entry name" value="DUF1501 DOMAIN-CONTAINING PROTEIN"/>
    <property type="match status" value="1"/>
</dbReference>
<keyword evidence="3" id="KW-1185">Reference proteome</keyword>
<dbReference type="NCBIfam" id="TIGR04183">
    <property type="entry name" value="Por_Secre_tail"/>
    <property type="match status" value="1"/>
</dbReference>
<evidence type="ECO:0000313" key="2">
    <source>
        <dbReference type="EMBL" id="GLR17092.1"/>
    </source>
</evidence>
<dbReference type="RefSeq" id="WP_235290730.1">
    <property type="nucleotide sequence ID" value="NZ_BSOH01000007.1"/>
</dbReference>
<sequence>MKRRSFLKYSSLLSTPFIVGGIPVASIARNSMLNLVNEESDRVLVLIQLNGGNDGLSMLTPLNSYDALANVRSNIILPQNKLLGIDNNLALHTEMTGMKSMYDDAKVNVIQNVGYPEQNRSHFRSTDIWNSGSSANEFLQTGWIGRYLDTQFPGYPSDYPSPEYQDPFALTIGSIVSETCQGFAGNFSMALADPTNVTQLNTPTNNELVSGCGADQLGFLVNEIEKTNEYGDRIKEAYELGNNLSSQYDDENRLSAQLKTVARLISGGLASKFYVVSLGGFDTHANQTEDSDPSVGIHAGLLKTLSDAIAAFQDDVSKLGLEDRVLGMTYSEFGRRIRSNDSYGTDHGDAAPLIVFGNCVNAGVVGTNPEITTDVGGNDGINMETDFRNIYGSVLMDWFDVEESTVKDMFHDEFSYIPIASTCAAPSAVEDIIGSKKLTAYPNPISDVFTIEFETETSYQRISLHDGLGREIQVVSNRKFESASHQLRIDMRSYPSGNYFVRMLGSNGTRSVKVVKI</sequence>
<reference evidence="2" key="2">
    <citation type="submission" date="2023-01" db="EMBL/GenBank/DDBJ databases">
        <title>Draft genome sequence of Portibacter lacus strain NBRC 108769.</title>
        <authorList>
            <person name="Sun Q."/>
            <person name="Mori K."/>
        </authorList>
    </citation>
    <scope>NUCLEOTIDE SEQUENCE</scope>
    <source>
        <strain evidence="2">NBRC 108769</strain>
    </source>
</reference>
<accession>A0AA37SPK5</accession>
<dbReference type="InterPro" id="IPR010869">
    <property type="entry name" value="DUF1501"/>
</dbReference>
<dbReference type="PANTHER" id="PTHR43737">
    <property type="entry name" value="BLL7424 PROTEIN"/>
    <property type="match status" value="1"/>
</dbReference>
<protein>
    <recommendedName>
        <fullName evidence="1">Secretion system C-terminal sorting domain-containing protein</fullName>
    </recommendedName>
</protein>
<dbReference type="EMBL" id="BSOH01000007">
    <property type="protein sequence ID" value="GLR17092.1"/>
    <property type="molecule type" value="Genomic_DNA"/>
</dbReference>
<gene>
    <name evidence="2" type="ORF">GCM10007940_17070</name>
</gene>
<dbReference type="Pfam" id="PF07394">
    <property type="entry name" value="DUF1501"/>
    <property type="match status" value="1"/>
</dbReference>
<dbReference type="InterPro" id="IPR026444">
    <property type="entry name" value="Secre_tail"/>
</dbReference>
<dbReference type="Proteomes" id="UP001156666">
    <property type="component" value="Unassembled WGS sequence"/>
</dbReference>
<organism evidence="2 3">
    <name type="scientific">Portibacter lacus</name>
    <dbReference type="NCBI Taxonomy" id="1099794"/>
    <lineage>
        <taxon>Bacteria</taxon>
        <taxon>Pseudomonadati</taxon>
        <taxon>Bacteroidota</taxon>
        <taxon>Saprospiria</taxon>
        <taxon>Saprospirales</taxon>
        <taxon>Haliscomenobacteraceae</taxon>
        <taxon>Portibacter</taxon>
    </lineage>
</organism>
<dbReference type="AlphaFoldDB" id="A0AA37SPK5"/>
<reference evidence="2" key="1">
    <citation type="journal article" date="2014" name="Int. J. Syst. Evol. Microbiol.">
        <title>Complete genome sequence of Corynebacterium casei LMG S-19264T (=DSM 44701T), isolated from a smear-ripened cheese.</title>
        <authorList>
            <consortium name="US DOE Joint Genome Institute (JGI-PGF)"/>
            <person name="Walter F."/>
            <person name="Albersmeier A."/>
            <person name="Kalinowski J."/>
            <person name="Ruckert C."/>
        </authorList>
    </citation>
    <scope>NUCLEOTIDE SEQUENCE</scope>
    <source>
        <strain evidence="2">NBRC 108769</strain>
    </source>
</reference>
<name>A0AA37SPK5_9BACT</name>
<comment type="caution">
    <text evidence="2">The sequence shown here is derived from an EMBL/GenBank/DDBJ whole genome shotgun (WGS) entry which is preliminary data.</text>
</comment>
<proteinExistence type="predicted"/>
<evidence type="ECO:0000313" key="3">
    <source>
        <dbReference type="Proteomes" id="UP001156666"/>
    </source>
</evidence>
<evidence type="ECO:0000259" key="1">
    <source>
        <dbReference type="Pfam" id="PF18962"/>
    </source>
</evidence>
<feature type="domain" description="Secretion system C-terminal sorting" evidence="1">
    <location>
        <begin position="441"/>
        <end position="514"/>
    </location>
</feature>